<evidence type="ECO:0000313" key="1">
    <source>
        <dbReference type="EMBL" id="QGH29968.1"/>
    </source>
</evidence>
<keyword evidence="2" id="KW-1185">Reference proteome</keyword>
<organism evidence="1 2">
    <name type="scientific">Kluyvera intermedia</name>
    <name type="common">Enterobacter intermedius</name>
    <dbReference type="NCBI Taxonomy" id="61648"/>
    <lineage>
        <taxon>Bacteria</taxon>
        <taxon>Pseudomonadati</taxon>
        <taxon>Pseudomonadota</taxon>
        <taxon>Gammaproteobacteria</taxon>
        <taxon>Enterobacterales</taxon>
        <taxon>Enterobacteriaceae</taxon>
        <taxon>Kluyvera</taxon>
    </lineage>
</organism>
<name>A0ABX6DNI6_KLUIN</name>
<evidence type="ECO:0000313" key="2">
    <source>
        <dbReference type="Proteomes" id="UP000344450"/>
    </source>
</evidence>
<dbReference type="InterPro" id="IPR045372">
    <property type="entry name" value="YidB"/>
</dbReference>
<accession>A0ABX6DNI6</accession>
<dbReference type="GeneID" id="91972736"/>
<dbReference type="Pfam" id="PF20159">
    <property type="entry name" value="YidB"/>
    <property type="match status" value="1"/>
</dbReference>
<dbReference type="RefSeq" id="WP_153742812.1">
    <property type="nucleotide sequence ID" value="NZ_CP045843.1"/>
</dbReference>
<proteinExistence type="predicted"/>
<protein>
    <submittedName>
        <fullName evidence="1">DUF937 domain-containing protein</fullName>
    </submittedName>
</protein>
<gene>
    <name evidence="1" type="ORF">GHC21_10005</name>
</gene>
<dbReference type="InterPro" id="IPR027405">
    <property type="entry name" value="YidB-like"/>
</dbReference>
<dbReference type="EMBL" id="CP045845">
    <property type="protein sequence ID" value="QGH29968.1"/>
    <property type="molecule type" value="Genomic_DNA"/>
</dbReference>
<sequence length="126" mass="13563">MGLLDTILGSIGLGDKTTQEIAGLLEWVEQQGGIQSIVSRFRDGECSDIVSSWLHDDKNISVSVECIQSIFSSTEIKQLANKLGINMDDASSLLAKYLPQLVDLSSANGEVNDTKNLASILSALKH</sequence>
<reference evidence="1 2" key="1">
    <citation type="submission" date="2019-10" db="EMBL/GenBank/DDBJ databases">
        <title>Complete genome sequencing of drug resistant plasmids in Kluyvera intermedia.</title>
        <authorList>
            <person name="Ke C."/>
            <person name="Jian S."/>
        </authorList>
    </citation>
    <scope>NUCLEOTIDE SEQUENCE [LARGE SCALE GENOMIC DNA]</scope>
    <source>
        <strain evidence="1 2">N2-1</strain>
    </source>
</reference>
<dbReference type="SUPFAM" id="SSF140804">
    <property type="entry name" value="YidB-like"/>
    <property type="match status" value="1"/>
</dbReference>
<dbReference type="Gene3D" id="1.10.10.690">
    <property type="entry name" value="YidB-like"/>
    <property type="match status" value="1"/>
</dbReference>
<dbReference type="Proteomes" id="UP000344450">
    <property type="component" value="Chromosome"/>
</dbReference>